<dbReference type="PANTHER" id="PTHR48011:SF4">
    <property type="entry name" value="MITOGEN-ACTIVATED PROTEIN KINASE KINASE KINASE 19"/>
    <property type="match status" value="1"/>
</dbReference>
<dbReference type="SUPFAM" id="SSF56112">
    <property type="entry name" value="Protein kinase-like (PK-like)"/>
    <property type="match status" value="1"/>
</dbReference>
<gene>
    <name evidence="3" type="ORF">RRG08_012434</name>
</gene>
<name>A0AAE1CKS9_9GAST</name>
<dbReference type="InterPro" id="IPR008271">
    <property type="entry name" value="Ser/Thr_kinase_AS"/>
</dbReference>
<evidence type="ECO:0000256" key="1">
    <source>
        <dbReference type="SAM" id="MobiDB-lite"/>
    </source>
</evidence>
<dbReference type="PROSITE" id="PS00108">
    <property type="entry name" value="PROTEIN_KINASE_ST"/>
    <property type="match status" value="1"/>
</dbReference>
<dbReference type="Gene3D" id="3.30.200.20">
    <property type="entry name" value="Phosphorylase Kinase, domain 1"/>
    <property type="match status" value="1"/>
</dbReference>
<evidence type="ECO:0000313" key="4">
    <source>
        <dbReference type="Proteomes" id="UP001283361"/>
    </source>
</evidence>
<accession>A0AAE1CKS9</accession>
<feature type="compositionally biased region" description="Low complexity" evidence="1">
    <location>
        <begin position="389"/>
        <end position="402"/>
    </location>
</feature>
<dbReference type="PROSITE" id="PS50011">
    <property type="entry name" value="PROTEIN_KINASE_DOM"/>
    <property type="match status" value="1"/>
</dbReference>
<dbReference type="EMBL" id="JAWDGP010007799">
    <property type="protein sequence ID" value="KAK3704369.1"/>
    <property type="molecule type" value="Genomic_DNA"/>
</dbReference>
<feature type="domain" description="Protein kinase" evidence="2">
    <location>
        <begin position="57"/>
        <end position="350"/>
    </location>
</feature>
<dbReference type="CDD" id="cd00180">
    <property type="entry name" value="PKc"/>
    <property type="match status" value="1"/>
</dbReference>
<feature type="compositionally biased region" description="Polar residues" evidence="1">
    <location>
        <begin position="1"/>
        <end position="11"/>
    </location>
</feature>
<dbReference type="GO" id="GO:0007165">
    <property type="term" value="P:signal transduction"/>
    <property type="evidence" value="ECO:0007669"/>
    <property type="project" value="TreeGrafter"/>
</dbReference>
<evidence type="ECO:0000313" key="3">
    <source>
        <dbReference type="EMBL" id="KAK3704369.1"/>
    </source>
</evidence>
<feature type="compositionally biased region" description="Polar residues" evidence="1">
    <location>
        <begin position="377"/>
        <end position="388"/>
    </location>
</feature>
<feature type="compositionally biased region" description="Polar residues" evidence="1">
    <location>
        <begin position="842"/>
        <end position="860"/>
    </location>
</feature>
<proteinExistence type="predicted"/>
<dbReference type="InterPro" id="IPR000719">
    <property type="entry name" value="Prot_kinase_dom"/>
</dbReference>
<organism evidence="3 4">
    <name type="scientific">Elysia crispata</name>
    <name type="common">lettuce slug</name>
    <dbReference type="NCBI Taxonomy" id="231223"/>
    <lineage>
        <taxon>Eukaryota</taxon>
        <taxon>Metazoa</taxon>
        <taxon>Spiralia</taxon>
        <taxon>Lophotrochozoa</taxon>
        <taxon>Mollusca</taxon>
        <taxon>Gastropoda</taxon>
        <taxon>Heterobranchia</taxon>
        <taxon>Euthyneura</taxon>
        <taxon>Panpulmonata</taxon>
        <taxon>Sacoglossa</taxon>
        <taxon>Placobranchoidea</taxon>
        <taxon>Plakobranchidae</taxon>
        <taxon>Elysia</taxon>
    </lineage>
</organism>
<sequence>MQCSYFSTQESGPDEDHQVRSPKCHKVLDEEDLSTGLNRGIYGVEKSKQLIEEFIENIPMLVRGDGTYGLIWNKSLQPSDGRYEPGEHYCRTREPERKSTNGIVSFYRDGETGLKFAIKTLQDSDHFHPWEIKISLVCSSPYLCAVYGVIIRDHKIHILLEHAGSNLNKERSWIAESPERILTFAKQSFEALEDLHGYGYVHCDIKPDNIMIARDQAGSFRVKIIDFGSCQPKGGMLPPDTHTTQFYWSPEIWQSLNNGEHVICQPAMDVYALALTLYFVQTASHLMNMLQERDILPLMTQRSEDLLLIALPETIPSGLRAVMRPCLAGRAEDRWSAQRAANQLDGDAMMQKALSNPRGENYKDLFQQLLRNQLEKSSSQSSETFATQSPNLLLTNNSNSPSIKNDEHKKNENQSSIHYFLGNNQGIEKRDMGLHIKPVGIKTGTDKKQIQTLRVKRPGSLNNSCRSKPKKVLLKGQSKHLKQIHGLNSISPHSCAQDDHEVQYISSDETMPIKASLSNQELKGETVEKPLSAESNQSMVNIFDENSKREIAQVDAKGKQEINSKQYQSFFSPNASGKLGSQRMDKQKPVTLTSPDSDEQAFSCSALLITLASQARSSNEGQNFGHATLPASSPNSKMSQIVERDKGGKKPTCLYSKSDTKPSNIRICHSDMSDHLLCGIKETSLSRSNVQHVPENSHNAALTGGKQKAVAKIFREKMNTTGNQASLGHPATPMKPVVAHQENEDDMDFVYEALKIPQFTGQAEDILDRLCNMLDKDESKTDTNVKKSVHLMKFRESKHSQYGEEEPMDTCEESLKELADHNTYLPFQREKSRKRILDHSDSNIPTKVQKGHPQSDTPITDNLLPIFEEILPENIS</sequence>
<keyword evidence="4" id="KW-1185">Reference proteome</keyword>
<dbReference type="SMART" id="SM00220">
    <property type="entry name" value="S_TKc"/>
    <property type="match status" value="1"/>
</dbReference>
<evidence type="ECO:0000259" key="2">
    <source>
        <dbReference type="PROSITE" id="PS50011"/>
    </source>
</evidence>
<dbReference type="Pfam" id="PF00069">
    <property type="entry name" value="Pkinase"/>
    <property type="match status" value="1"/>
</dbReference>
<dbReference type="PANTHER" id="PTHR48011">
    <property type="entry name" value="CCR4-NOT TRANSCRIPTIONAL COMPLEX SUBUNIT CAF120-RELATED"/>
    <property type="match status" value="1"/>
</dbReference>
<dbReference type="GO" id="GO:0005524">
    <property type="term" value="F:ATP binding"/>
    <property type="evidence" value="ECO:0007669"/>
    <property type="project" value="InterPro"/>
</dbReference>
<comment type="caution">
    <text evidence="3">The sequence shown here is derived from an EMBL/GenBank/DDBJ whole genome shotgun (WGS) entry which is preliminary data.</text>
</comment>
<protein>
    <recommendedName>
        <fullName evidence="2">Protein kinase domain-containing protein</fullName>
    </recommendedName>
</protein>
<feature type="region of interest" description="Disordered" evidence="1">
    <location>
        <begin position="840"/>
        <end position="860"/>
    </location>
</feature>
<dbReference type="InterPro" id="IPR011009">
    <property type="entry name" value="Kinase-like_dom_sf"/>
</dbReference>
<feature type="region of interest" description="Disordered" evidence="1">
    <location>
        <begin position="377"/>
        <end position="413"/>
    </location>
</feature>
<dbReference type="Gene3D" id="1.10.510.10">
    <property type="entry name" value="Transferase(Phosphotransferase) domain 1"/>
    <property type="match status" value="1"/>
</dbReference>
<reference evidence="3" key="1">
    <citation type="journal article" date="2023" name="G3 (Bethesda)">
        <title>A reference genome for the long-term kleptoplast-retaining sea slug Elysia crispata morphotype clarki.</title>
        <authorList>
            <person name="Eastman K.E."/>
            <person name="Pendleton A.L."/>
            <person name="Shaikh M.A."/>
            <person name="Suttiyut T."/>
            <person name="Ogas R."/>
            <person name="Tomko P."/>
            <person name="Gavelis G."/>
            <person name="Widhalm J.R."/>
            <person name="Wisecaver J.H."/>
        </authorList>
    </citation>
    <scope>NUCLEOTIDE SEQUENCE</scope>
    <source>
        <strain evidence="3">ECLA1</strain>
    </source>
</reference>
<feature type="region of interest" description="Disordered" evidence="1">
    <location>
        <begin position="570"/>
        <end position="597"/>
    </location>
</feature>
<dbReference type="Proteomes" id="UP001283361">
    <property type="component" value="Unassembled WGS sequence"/>
</dbReference>
<dbReference type="GO" id="GO:0004672">
    <property type="term" value="F:protein kinase activity"/>
    <property type="evidence" value="ECO:0007669"/>
    <property type="project" value="InterPro"/>
</dbReference>
<dbReference type="AlphaFoldDB" id="A0AAE1CKS9"/>
<dbReference type="InterPro" id="IPR052751">
    <property type="entry name" value="Plant_MAPKKK"/>
</dbReference>
<feature type="region of interest" description="Disordered" evidence="1">
    <location>
        <begin position="1"/>
        <end position="20"/>
    </location>
</feature>